<feature type="compositionally biased region" description="Basic residues" evidence="1">
    <location>
        <begin position="154"/>
        <end position="163"/>
    </location>
</feature>
<evidence type="ECO:0000313" key="2">
    <source>
        <dbReference type="EMBL" id="KAK6953150.1"/>
    </source>
</evidence>
<sequence length="356" mass="39357">MMASTTGSYQGLIRDFGHFRQVYDQYLKIHNRPRGDCSDFPPNPQEQQQLVRLLFEAAQDCSQTYEPEGSQSVRRIQSQSYSDIEFELVLWPVLQKATNRKLNGERDVQNAIGIRVAQENGIKTNQSGELVDRNGQSYGTVKKRSVAFQDKITRTRSRGRQTKGNKSSTKPGTQSVETNPEDNAHGAELNNGEPEDNTLQSTYSCIGYTEDLTNGGQRVSSGYALNSMNEHAALPSFQPMTNLSNRSTNQFIMPEDLYTLPQNNGGAMPAFASGGGAPGPAQTATYMDFNLDLSSIQAEGTHNGQFNQGQDFTDMYNYNPTVPAAFDGQLNSTTAQGQTVDGQYYFQGPSNYHMQS</sequence>
<comment type="caution">
    <text evidence="2">The sequence shown here is derived from an EMBL/GenBank/DDBJ whole genome shotgun (WGS) entry which is preliminary data.</text>
</comment>
<evidence type="ECO:0000256" key="1">
    <source>
        <dbReference type="SAM" id="MobiDB-lite"/>
    </source>
</evidence>
<feature type="compositionally biased region" description="Polar residues" evidence="1">
    <location>
        <begin position="125"/>
        <end position="139"/>
    </location>
</feature>
<reference evidence="2 3" key="1">
    <citation type="journal article" date="2024" name="Front Chem Biol">
        <title>Unveiling the potential of Daldinia eschscholtzii MFLUCC 19-0629 through bioactivity and bioinformatics studies for enhanced sustainable agriculture production.</title>
        <authorList>
            <person name="Brooks S."/>
            <person name="Weaver J.A."/>
            <person name="Klomchit A."/>
            <person name="Alharthi S.A."/>
            <person name="Onlamun T."/>
            <person name="Nurani R."/>
            <person name="Vong T.K."/>
            <person name="Alberti F."/>
            <person name="Greco C."/>
        </authorList>
    </citation>
    <scope>NUCLEOTIDE SEQUENCE [LARGE SCALE GENOMIC DNA]</scope>
    <source>
        <strain evidence="2">MFLUCC 19-0629</strain>
    </source>
</reference>
<dbReference type="AlphaFoldDB" id="A0AAX6MKG3"/>
<organism evidence="2 3">
    <name type="scientific">Daldinia eschscholtzii</name>
    <dbReference type="NCBI Taxonomy" id="292717"/>
    <lineage>
        <taxon>Eukaryota</taxon>
        <taxon>Fungi</taxon>
        <taxon>Dikarya</taxon>
        <taxon>Ascomycota</taxon>
        <taxon>Pezizomycotina</taxon>
        <taxon>Sordariomycetes</taxon>
        <taxon>Xylariomycetidae</taxon>
        <taxon>Xylariales</taxon>
        <taxon>Hypoxylaceae</taxon>
        <taxon>Daldinia</taxon>
    </lineage>
</organism>
<name>A0AAX6MKG3_9PEZI</name>
<accession>A0AAX6MKG3</accession>
<gene>
    <name evidence="2" type="ORF">Daesc_005450</name>
</gene>
<proteinExistence type="predicted"/>
<dbReference type="Proteomes" id="UP001369815">
    <property type="component" value="Unassembled WGS sequence"/>
</dbReference>
<feature type="region of interest" description="Disordered" evidence="1">
    <location>
        <begin position="125"/>
        <end position="200"/>
    </location>
</feature>
<keyword evidence="3" id="KW-1185">Reference proteome</keyword>
<dbReference type="EMBL" id="JBANMG010000005">
    <property type="protein sequence ID" value="KAK6953150.1"/>
    <property type="molecule type" value="Genomic_DNA"/>
</dbReference>
<evidence type="ECO:0000313" key="3">
    <source>
        <dbReference type="Proteomes" id="UP001369815"/>
    </source>
</evidence>
<protein>
    <submittedName>
        <fullName evidence="2">Uncharacterized protein</fullName>
    </submittedName>
</protein>
<feature type="compositionally biased region" description="Polar residues" evidence="1">
    <location>
        <begin position="164"/>
        <end position="178"/>
    </location>
</feature>